<proteinExistence type="inferred from homology"/>
<comment type="caution">
    <text evidence="7">The sequence shown here is derived from an EMBL/GenBank/DDBJ whole genome shotgun (WGS) entry which is preliminary data.</text>
</comment>
<feature type="compositionally biased region" description="Low complexity" evidence="5">
    <location>
        <begin position="37"/>
        <end position="60"/>
    </location>
</feature>
<evidence type="ECO:0000256" key="3">
    <source>
        <dbReference type="ARBA" id="ARBA00022801"/>
    </source>
</evidence>
<evidence type="ECO:0000256" key="2">
    <source>
        <dbReference type="ARBA" id="ARBA00022487"/>
    </source>
</evidence>
<evidence type="ECO:0000256" key="5">
    <source>
        <dbReference type="SAM" id="MobiDB-lite"/>
    </source>
</evidence>
<evidence type="ECO:0000256" key="1">
    <source>
        <dbReference type="ARBA" id="ARBA00007534"/>
    </source>
</evidence>
<reference evidence="7 8" key="1">
    <citation type="journal article" date="2017" name="BMC Genomics">
        <title>Comparative genomic and phylogenomic analyses of the Bifidobacteriaceae family.</title>
        <authorList>
            <person name="Lugli G.A."/>
            <person name="Milani C."/>
            <person name="Turroni F."/>
            <person name="Duranti S."/>
            <person name="Mancabelli L."/>
            <person name="Mangifesta M."/>
            <person name="Ferrario C."/>
            <person name="Modesto M."/>
            <person name="Mattarelli P."/>
            <person name="Jiri K."/>
            <person name="van Sinderen D."/>
            <person name="Ventura M."/>
        </authorList>
    </citation>
    <scope>NUCLEOTIDE SEQUENCE [LARGE SCALE GENOMIC DNA]</scope>
    <source>
        <strain evidence="7 8">DSM 100201</strain>
    </source>
</reference>
<accession>A0A261FDY3</accession>
<dbReference type="InterPro" id="IPR029058">
    <property type="entry name" value="AB_hydrolase_fold"/>
</dbReference>
<dbReference type="GO" id="GO:0052689">
    <property type="term" value="F:carboxylic ester hydrolase activity"/>
    <property type="evidence" value="ECO:0007669"/>
    <property type="project" value="UniProtKB-KW"/>
</dbReference>
<dbReference type="PANTHER" id="PTHR33630">
    <property type="entry name" value="CUTINASE RV1984C-RELATED-RELATED"/>
    <property type="match status" value="1"/>
</dbReference>
<feature type="signal peptide" evidence="6">
    <location>
        <begin position="1"/>
        <end position="28"/>
    </location>
</feature>
<dbReference type="SUPFAM" id="SSF53474">
    <property type="entry name" value="alpha/beta-Hydrolases"/>
    <property type="match status" value="1"/>
</dbReference>
<dbReference type="InterPro" id="IPR000675">
    <property type="entry name" value="Cutinase/axe"/>
</dbReference>
<protein>
    <submittedName>
        <fullName evidence="7">Cutinase</fullName>
    </submittedName>
</protein>
<feature type="region of interest" description="Disordered" evidence="5">
    <location>
        <begin position="37"/>
        <end position="77"/>
    </location>
</feature>
<dbReference type="PANTHER" id="PTHR33630:SF9">
    <property type="entry name" value="CUTINASE 4"/>
    <property type="match status" value="1"/>
</dbReference>
<name>A0A261FDY3_9BIFI</name>
<dbReference type="Pfam" id="PF01083">
    <property type="entry name" value="Cutinase"/>
    <property type="match status" value="1"/>
</dbReference>
<evidence type="ECO:0000256" key="4">
    <source>
        <dbReference type="ARBA" id="ARBA00023157"/>
    </source>
</evidence>
<keyword evidence="4" id="KW-1015">Disulfide bond</keyword>
<feature type="compositionally biased region" description="Polar residues" evidence="5">
    <location>
        <begin position="61"/>
        <end position="70"/>
    </location>
</feature>
<dbReference type="EMBL" id="MWWV01000009">
    <property type="protein sequence ID" value="OZG57380.1"/>
    <property type="molecule type" value="Genomic_DNA"/>
</dbReference>
<keyword evidence="8" id="KW-1185">Reference proteome</keyword>
<sequence length="287" mass="29660">MGKVCTRLRDMTRVVSAMILVASILPLAACGMDDGGDAASPAPTATATASTSPSPQPSSTGVPGNNTADNRNWGDSGCDSTKSVRVIIARGTGESVDDGLLNPVASAIADAFPGKVQTTSLDYPATFDLNSVNDGVTALVAMLGGGAQQCPMQKTVLLGFSQGAAVVGDALSDPQYRLNTNGTQDRIPETASRNVLAVVMYGDPRFNGKATYNAGGFDPAKNGMLAPRDVTALSGYARDGRIVDYCAANDIICQQGGVEEGHRSYFSDGTREQGVDFVTSRIHTSGL</sequence>
<keyword evidence="2" id="KW-0719">Serine esterase</keyword>
<dbReference type="RefSeq" id="WP_158216867.1">
    <property type="nucleotide sequence ID" value="NZ_MWWV01000009.1"/>
</dbReference>
<dbReference type="Gene3D" id="3.40.50.1820">
    <property type="entry name" value="alpha/beta hydrolase"/>
    <property type="match status" value="1"/>
</dbReference>
<organism evidence="7 8">
    <name type="scientific">Bifidobacterium tissieri</name>
    <dbReference type="NCBI Taxonomy" id="1630162"/>
    <lineage>
        <taxon>Bacteria</taxon>
        <taxon>Bacillati</taxon>
        <taxon>Actinomycetota</taxon>
        <taxon>Actinomycetes</taxon>
        <taxon>Bifidobacteriales</taxon>
        <taxon>Bifidobacteriaceae</taxon>
        <taxon>Bifidobacterium</taxon>
    </lineage>
</organism>
<dbReference type="Proteomes" id="UP000216444">
    <property type="component" value="Unassembled WGS sequence"/>
</dbReference>
<gene>
    <name evidence="7" type="ORF">BTIS_1474</name>
</gene>
<keyword evidence="3" id="KW-0378">Hydrolase</keyword>
<dbReference type="AlphaFoldDB" id="A0A261FDY3"/>
<evidence type="ECO:0000256" key="6">
    <source>
        <dbReference type="SAM" id="SignalP"/>
    </source>
</evidence>
<dbReference type="SMART" id="SM01110">
    <property type="entry name" value="Cutinase"/>
    <property type="match status" value="1"/>
</dbReference>
<comment type="similarity">
    <text evidence="1">Belongs to the cutinase family.</text>
</comment>
<evidence type="ECO:0000313" key="8">
    <source>
        <dbReference type="Proteomes" id="UP000216444"/>
    </source>
</evidence>
<keyword evidence="6" id="KW-0732">Signal</keyword>
<feature type="chain" id="PRO_5039707713" evidence="6">
    <location>
        <begin position="29"/>
        <end position="287"/>
    </location>
</feature>
<evidence type="ECO:0000313" key="7">
    <source>
        <dbReference type="EMBL" id="OZG57380.1"/>
    </source>
</evidence>